<accession>A0A2X3EYR3</accession>
<protein>
    <submittedName>
        <fullName evidence="2">Uncharacterized protein</fullName>
    </submittedName>
</protein>
<keyword evidence="1" id="KW-1133">Transmembrane helix</keyword>
<feature type="transmembrane region" description="Helical" evidence="1">
    <location>
        <begin position="6"/>
        <end position="29"/>
    </location>
</feature>
<keyword evidence="1" id="KW-0812">Transmembrane</keyword>
<name>A0A2X3EYR3_KLEPN</name>
<gene>
    <name evidence="2" type="ORF">NCTC9128_07970</name>
</gene>
<dbReference type="EMBL" id="UAWN01000018">
    <property type="protein sequence ID" value="SQC42536.1"/>
    <property type="molecule type" value="Genomic_DNA"/>
</dbReference>
<evidence type="ECO:0000313" key="2">
    <source>
        <dbReference type="EMBL" id="SQC42536.1"/>
    </source>
</evidence>
<organism evidence="2 3">
    <name type="scientific">Klebsiella pneumoniae</name>
    <dbReference type="NCBI Taxonomy" id="573"/>
    <lineage>
        <taxon>Bacteria</taxon>
        <taxon>Pseudomonadati</taxon>
        <taxon>Pseudomonadota</taxon>
        <taxon>Gammaproteobacteria</taxon>
        <taxon>Enterobacterales</taxon>
        <taxon>Enterobacteriaceae</taxon>
        <taxon>Klebsiella/Raoultella group</taxon>
        <taxon>Klebsiella</taxon>
        <taxon>Klebsiella pneumoniae complex</taxon>
    </lineage>
</organism>
<sequence length="59" mass="6709">MHIVNTVMVIAVTFFCCAMAMTMVIVIVVRPGDEQRFDPIQLGNRHLFIRRNALASTYP</sequence>
<keyword evidence="1" id="KW-0472">Membrane</keyword>
<evidence type="ECO:0000256" key="1">
    <source>
        <dbReference type="SAM" id="Phobius"/>
    </source>
</evidence>
<dbReference type="Proteomes" id="UP000251088">
    <property type="component" value="Unassembled WGS sequence"/>
</dbReference>
<dbReference type="AlphaFoldDB" id="A0A2X3EYR3"/>
<evidence type="ECO:0000313" key="3">
    <source>
        <dbReference type="Proteomes" id="UP000251088"/>
    </source>
</evidence>
<reference evidence="2 3" key="1">
    <citation type="submission" date="2018-06" db="EMBL/GenBank/DDBJ databases">
        <authorList>
            <consortium name="Pathogen Informatics"/>
            <person name="Doyle S."/>
        </authorList>
    </citation>
    <scope>NUCLEOTIDE SEQUENCE [LARGE SCALE GENOMIC DNA]</scope>
    <source>
        <strain evidence="2 3">NCTC9128</strain>
    </source>
</reference>
<proteinExistence type="predicted"/>